<dbReference type="GO" id="GO:0005737">
    <property type="term" value="C:cytoplasm"/>
    <property type="evidence" value="ECO:0007669"/>
    <property type="project" value="UniProtKB-SubCell"/>
</dbReference>
<feature type="repeat" description="WD" evidence="6">
    <location>
        <begin position="227"/>
        <end position="258"/>
    </location>
</feature>
<dbReference type="InterPro" id="IPR015155">
    <property type="entry name" value="PFU"/>
</dbReference>
<dbReference type="Pfam" id="PF08324">
    <property type="entry name" value="PUL"/>
    <property type="match status" value="1"/>
</dbReference>
<dbReference type="SMART" id="SM00320">
    <property type="entry name" value="WD40"/>
    <property type="match status" value="7"/>
</dbReference>
<dbReference type="InterPro" id="IPR038122">
    <property type="entry name" value="PFU_sf"/>
</dbReference>
<dbReference type="Gene3D" id="1.25.10.10">
    <property type="entry name" value="Leucine-rich Repeat Variant"/>
    <property type="match status" value="1"/>
</dbReference>
<dbReference type="KEGG" id="csol:105363252"/>
<dbReference type="Gene3D" id="2.130.10.10">
    <property type="entry name" value="YVTN repeat-like/Quinoprotein amine dehydrogenase"/>
    <property type="match status" value="1"/>
</dbReference>
<dbReference type="InterPro" id="IPR001680">
    <property type="entry name" value="WD40_rpt"/>
</dbReference>
<dbReference type="GO" id="GO:0043130">
    <property type="term" value="F:ubiquitin binding"/>
    <property type="evidence" value="ECO:0007669"/>
    <property type="project" value="TreeGrafter"/>
</dbReference>
<dbReference type="Gene3D" id="3.10.20.870">
    <property type="entry name" value="PFU (PLAA family ubiquitin binding), C-terminal domain"/>
    <property type="match status" value="1"/>
</dbReference>
<dbReference type="InterPro" id="IPR013535">
    <property type="entry name" value="PUL_dom"/>
</dbReference>
<dbReference type="RefSeq" id="XP_011499196.1">
    <property type="nucleotide sequence ID" value="XM_011500894.1"/>
</dbReference>
<evidence type="ECO:0000259" key="8">
    <source>
        <dbReference type="PROSITE" id="PS51396"/>
    </source>
</evidence>
<dbReference type="PROSITE" id="PS50082">
    <property type="entry name" value="WD_REPEATS_2"/>
    <property type="match status" value="2"/>
</dbReference>
<dbReference type="GeneID" id="105363252"/>
<feature type="domain" description="PUL" evidence="8">
    <location>
        <begin position="499"/>
        <end position="763"/>
    </location>
</feature>
<dbReference type="Pfam" id="PF00400">
    <property type="entry name" value="WD40"/>
    <property type="match status" value="7"/>
</dbReference>
<dbReference type="InterPro" id="IPR036322">
    <property type="entry name" value="WD40_repeat_dom_sf"/>
</dbReference>
<comment type="similarity">
    <text evidence="2">Belongs to the WD repeat PLAP family.</text>
</comment>
<dbReference type="PANTHER" id="PTHR19849:SF0">
    <property type="entry name" value="PHOSPHOLIPASE A-2-ACTIVATING PROTEIN"/>
    <property type="match status" value="1"/>
</dbReference>
<evidence type="ECO:0000313" key="9">
    <source>
        <dbReference type="Proteomes" id="UP000695007"/>
    </source>
</evidence>
<organism evidence="9 10">
    <name type="scientific">Ceratosolen solmsi marchali</name>
    <dbReference type="NCBI Taxonomy" id="326594"/>
    <lineage>
        <taxon>Eukaryota</taxon>
        <taxon>Metazoa</taxon>
        <taxon>Ecdysozoa</taxon>
        <taxon>Arthropoda</taxon>
        <taxon>Hexapoda</taxon>
        <taxon>Insecta</taxon>
        <taxon>Pterygota</taxon>
        <taxon>Neoptera</taxon>
        <taxon>Endopterygota</taxon>
        <taxon>Hymenoptera</taxon>
        <taxon>Apocrita</taxon>
        <taxon>Proctotrupomorpha</taxon>
        <taxon>Chalcidoidea</taxon>
        <taxon>Agaonidae</taxon>
        <taxon>Agaoninae</taxon>
        <taxon>Ceratosolen</taxon>
    </lineage>
</organism>
<gene>
    <name evidence="10" type="primary">LOC105363252</name>
</gene>
<evidence type="ECO:0000256" key="5">
    <source>
        <dbReference type="ARBA" id="ARBA00022737"/>
    </source>
</evidence>
<dbReference type="AlphaFoldDB" id="A0AAJ6YJG5"/>
<keyword evidence="9" id="KW-1185">Reference proteome</keyword>
<dbReference type="GO" id="GO:0005634">
    <property type="term" value="C:nucleus"/>
    <property type="evidence" value="ECO:0007669"/>
    <property type="project" value="TreeGrafter"/>
</dbReference>
<evidence type="ECO:0000256" key="4">
    <source>
        <dbReference type="ARBA" id="ARBA00022574"/>
    </source>
</evidence>
<accession>A0AAJ6YJG5</accession>
<protein>
    <submittedName>
        <fullName evidence="10">Phospholipase A-2-activating protein isoform X1</fullName>
    </submittedName>
</protein>
<dbReference type="PANTHER" id="PTHR19849">
    <property type="entry name" value="PHOSPHOLIPASE A-2-ACTIVATING PROTEIN"/>
    <property type="match status" value="1"/>
</dbReference>
<dbReference type="GO" id="GO:0010992">
    <property type="term" value="P:ubiquitin recycling"/>
    <property type="evidence" value="ECO:0007669"/>
    <property type="project" value="TreeGrafter"/>
</dbReference>
<evidence type="ECO:0000256" key="1">
    <source>
        <dbReference type="ARBA" id="ARBA00004496"/>
    </source>
</evidence>
<dbReference type="InterPro" id="IPR015943">
    <property type="entry name" value="WD40/YVTN_repeat-like_dom_sf"/>
</dbReference>
<evidence type="ECO:0000256" key="2">
    <source>
        <dbReference type="ARBA" id="ARBA00008495"/>
    </source>
</evidence>
<feature type="domain" description="PFU" evidence="7">
    <location>
        <begin position="363"/>
        <end position="459"/>
    </location>
</feature>
<proteinExistence type="inferred from homology"/>
<dbReference type="SUPFAM" id="SSF50978">
    <property type="entry name" value="WD40 repeat-like"/>
    <property type="match status" value="1"/>
</dbReference>
<evidence type="ECO:0000313" key="10">
    <source>
        <dbReference type="RefSeq" id="XP_011499196.1"/>
    </source>
</evidence>
<keyword evidence="3" id="KW-0963">Cytoplasm</keyword>
<dbReference type="CTD" id="43978"/>
<dbReference type="GO" id="GO:0043161">
    <property type="term" value="P:proteasome-mediated ubiquitin-dependent protein catabolic process"/>
    <property type="evidence" value="ECO:0007669"/>
    <property type="project" value="TreeGrafter"/>
</dbReference>
<dbReference type="PROSITE" id="PS50294">
    <property type="entry name" value="WD_REPEATS_REGION"/>
    <property type="match status" value="1"/>
</dbReference>
<evidence type="ECO:0000256" key="6">
    <source>
        <dbReference type="PROSITE-ProRule" id="PRU00221"/>
    </source>
</evidence>
<name>A0AAJ6YJG5_9HYME</name>
<sequence length="765" mass="85453">MARSLYKLSRELYGHTGDVRDLAVAADGSLASASRDKTGIFWRFEEGNYIQNVVMKGHSNFVSSVCIINPNHKYPKGCIITGSNDSHIFIYNPGETEPVHKIKAHENTVCALQTSNFDKESFLSSSWDVTAKLWNLNNLENPQITFAGHAAAVWCVSDLANGYIVTGAADKIVNVYLRNGVIVHKLKGHTDCVRDIAVINENEFLTCANDAIIKRWIAATGDCLGDFYGHSNYIYSMSALYGGNLVVSSGEDKTIRVWLKGEIDQTITLPAQSVWCVKLLPNEDIACGSSDGILRIFTTDSKRYADSETIQKFEESVAYTEQTQDFGDLKTNDLPDSSSLHQPGKKDGEIKLVKEDTNVKAYSWSQKELKWNLVGDVMGGNSSNSGKQLFNGIEYDYIFSVDIQDGIPPLKLPYNNGQDPWLVAQKFIDDNSLSQLYLEQVANFIIKNSKVAPVVNSKQYDDPYTGTSRHIPNSLAQTVHQPVDSSMVKPLSASLNPSTYIPLTTFLKLEQANVTAIHEKLKEFNLKQQSEGQSVLEDKLESVIKLALNENQEIIEAETINTLMTLLRWPDSFVFPILDIARLAVLQATVTDKLCTDEFFHLLERHLSKDAIAANQMLTFRLFANMFVHDVGERLCLRYKNELLKFIPDLTSPANKNTQIAVSTYILNLVVSLTKRNDVTGKTQVLNTICNCFTFFKEAEAIFRIFVGLGTLLKKSVADERAQLVNILLESEYVLSTLKRVSDGLEPNLQNKLVCVSKDIINLIF</sequence>
<evidence type="ECO:0000256" key="3">
    <source>
        <dbReference type="ARBA" id="ARBA00022490"/>
    </source>
</evidence>
<reference evidence="10" key="1">
    <citation type="submission" date="2025-08" db="UniProtKB">
        <authorList>
            <consortium name="RefSeq"/>
        </authorList>
    </citation>
    <scope>IDENTIFICATION</scope>
</reference>
<dbReference type="PROSITE" id="PS51396">
    <property type="entry name" value="PUL"/>
    <property type="match status" value="1"/>
</dbReference>
<comment type="subcellular location">
    <subcellularLocation>
        <location evidence="1">Cytoplasm</location>
    </subcellularLocation>
</comment>
<keyword evidence="5" id="KW-0677">Repeat</keyword>
<keyword evidence="4 6" id="KW-0853">WD repeat</keyword>
<dbReference type="Proteomes" id="UP000695007">
    <property type="component" value="Unplaced"/>
</dbReference>
<dbReference type="PROSITE" id="PS51394">
    <property type="entry name" value="PFU"/>
    <property type="match status" value="1"/>
</dbReference>
<feature type="repeat" description="WD" evidence="6">
    <location>
        <begin position="12"/>
        <end position="52"/>
    </location>
</feature>
<evidence type="ECO:0000259" key="7">
    <source>
        <dbReference type="PROSITE" id="PS51394"/>
    </source>
</evidence>
<dbReference type="CDD" id="cd00200">
    <property type="entry name" value="WD40"/>
    <property type="match status" value="1"/>
</dbReference>
<dbReference type="InterPro" id="IPR011989">
    <property type="entry name" value="ARM-like"/>
</dbReference>
<dbReference type="Pfam" id="PF09070">
    <property type="entry name" value="PFU"/>
    <property type="match status" value="1"/>
</dbReference>